<dbReference type="PANTHER" id="PTHR30441">
    <property type="entry name" value="DUF748 DOMAIN-CONTAINING PROTEIN"/>
    <property type="match status" value="1"/>
</dbReference>
<gene>
    <name evidence="3" type="ORF">SAMN05192570_0617</name>
</gene>
<keyword evidence="1" id="KW-1133">Transmembrane helix</keyword>
<accession>A0A1I6NXD0</accession>
<dbReference type="RefSeq" id="WP_092306628.1">
    <property type="nucleotide sequence ID" value="NZ_FOZV01000001.1"/>
</dbReference>
<dbReference type="PANTHER" id="PTHR30441:SF9">
    <property type="entry name" value="ASMA FAMILY PROTEIN YHJG"/>
    <property type="match status" value="1"/>
</dbReference>
<evidence type="ECO:0000256" key="1">
    <source>
        <dbReference type="SAM" id="Phobius"/>
    </source>
</evidence>
<dbReference type="EMBL" id="FOZV01000001">
    <property type="protein sequence ID" value="SFS32535.1"/>
    <property type="molecule type" value="Genomic_DNA"/>
</dbReference>
<evidence type="ECO:0000259" key="2">
    <source>
        <dbReference type="Pfam" id="PF05170"/>
    </source>
</evidence>
<keyword evidence="1" id="KW-0812">Transmembrane</keyword>
<reference evidence="4" key="1">
    <citation type="submission" date="2016-10" db="EMBL/GenBank/DDBJ databases">
        <authorList>
            <person name="Varghese N."/>
            <person name="Submissions S."/>
        </authorList>
    </citation>
    <scope>NUCLEOTIDE SEQUENCE [LARGE SCALE GENOMIC DNA]</scope>
    <source>
        <strain evidence="4">CGMCC 1.10683</strain>
    </source>
</reference>
<feature type="domain" description="AsmA" evidence="2">
    <location>
        <begin position="49"/>
        <end position="213"/>
    </location>
</feature>
<dbReference type="OrthoDB" id="5749006at2"/>
<dbReference type="Pfam" id="PF05170">
    <property type="entry name" value="AsmA"/>
    <property type="match status" value="2"/>
</dbReference>
<keyword evidence="4" id="KW-1185">Reference proteome</keyword>
<proteinExistence type="predicted"/>
<name>A0A1I6NXD0_9CAUL</name>
<organism evidence="3 4">
    <name type="scientific">Brevundimonas viscosa</name>
    <dbReference type="NCBI Taxonomy" id="871741"/>
    <lineage>
        <taxon>Bacteria</taxon>
        <taxon>Pseudomonadati</taxon>
        <taxon>Pseudomonadota</taxon>
        <taxon>Alphaproteobacteria</taxon>
        <taxon>Caulobacterales</taxon>
        <taxon>Caulobacteraceae</taxon>
        <taxon>Brevundimonas</taxon>
    </lineage>
</organism>
<feature type="domain" description="AsmA" evidence="2">
    <location>
        <begin position="268"/>
        <end position="576"/>
    </location>
</feature>
<sequence>MQNPLKENRKWLVVRERALVPAGARLRSWRDWIVANDPVYAAARRPGRAEKIAASVTLALIAAVLLFLAFFDWNLLRGPIGRWASERYDRQIELNGDLDVHLFSWTPSMQVRDVRIGGPDWARERDTLQVGDLQASVRLRSLFAGRIEMPRVAVARAEAVLISTEDGRRSWALNPDAPDTGEGLKLPPIQRLIIRDGRISLDEQGRNIRLEATVDAREGTDGEAGFRLEGEGTVNGTPLTVQVRGGPFLNVRRDRPYGFQAEVNGAGTRMVADGSITRPFDLGQFTAELSLRGRDLADVYLLTGITTPNTPPYRLEGRLTRDDARFTFADFSGRVGSSDLSGDLVVDKAGDRRRVEADLRSRLLDIDDLAAVLGAETRVTGGGDSRVSSGRPGRLLPDAPLNVERLRVMDGELRYRAARVKRNTLDVRQVDIGAQLKSGVLDLDPIAFTFNRGELRGTAKINATRDTPYSAVDLRLRGYPLESIIPARGGAPTVSGSALGRARLEGPGASIRDFAAGSKGTLSLVVPQGRMRAAFAELLGINATAGLFKLLGGDQSTSEIRCAVASFDVAGGTATARTFVIDTTPVLARGSGTIDLGSETMNLRIDGEAKEARLVHLWSPITVQGPLTRPQVGIEGGAVAGQLGLGAALGALISPLAALLPFVDPGLAEDANCGALISSAR</sequence>
<dbReference type="GO" id="GO:0005886">
    <property type="term" value="C:plasma membrane"/>
    <property type="evidence" value="ECO:0007669"/>
    <property type="project" value="TreeGrafter"/>
</dbReference>
<dbReference type="STRING" id="871741.SAMN05192570_0617"/>
<feature type="transmembrane region" description="Helical" evidence="1">
    <location>
        <begin position="52"/>
        <end position="71"/>
    </location>
</feature>
<evidence type="ECO:0000313" key="3">
    <source>
        <dbReference type="EMBL" id="SFS32535.1"/>
    </source>
</evidence>
<dbReference type="AlphaFoldDB" id="A0A1I6NXD0"/>
<dbReference type="InterPro" id="IPR052894">
    <property type="entry name" value="AsmA-related"/>
</dbReference>
<protein>
    <recommendedName>
        <fullName evidence="2">AsmA domain-containing protein</fullName>
    </recommendedName>
</protein>
<dbReference type="InterPro" id="IPR007844">
    <property type="entry name" value="AsmA"/>
</dbReference>
<dbReference type="GO" id="GO:0090313">
    <property type="term" value="P:regulation of protein targeting to membrane"/>
    <property type="evidence" value="ECO:0007669"/>
    <property type="project" value="TreeGrafter"/>
</dbReference>
<dbReference type="Proteomes" id="UP000198788">
    <property type="component" value="Unassembled WGS sequence"/>
</dbReference>
<keyword evidence="1" id="KW-0472">Membrane</keyword>
<evidence type="ECO:0000313" key="4">
    <source>
        <dbReference type="Proteomes" id="UP000198788"/>
    </source>
</evidence>